<keyword evidence="3" id="KW-1185">Reference proteome</keyword>
<evidence type="ECO:0000313" key="3">
    <source>
        <dbReference type="Proteomes" id="UP000636800"/>
    </source>
</evidence>
<dbReference type="SUPFAM" id="SSF55874">
    <property type="entry name" value="ATPase domain of HSP90 chaperone/DNA topoisomerase II/histidine kinase"/>
    <property type="match status" value="1"/>
</dbReference>
<dbReference type="InterPro" id="IPR036890">
    <property type="entry name" value="HATPase_C_sf"/>
</dbReference>
<gene>
    <name evidence="2" type="ORF">HPP92_012909</name>
</gene>
<protein>
    <recommendedName>
        <fullName evidence="1">Sacsin/Nov domain-containing protein</fullName>
    </recommendedName>
</protein>
<comment type="caution">
    <text evidence="2">The sequence shown here is derived from an EMBL/GenBank/DDBJ whole genome shotgun (WGS) entry which is preliminary data.</text>
</comment>
<reference evidence="2 3" key="1">
    <citation type="journal article" date="2020" name="Nat. Food">
        <title>A phased Vanilla planifolia genome enables genetic improvement of flavour and production.</title>
        <authorList>
            <person name="Hasing T."/>
            <person name="Tang H."/>
            <person name="Brym M."/>
            <person name="Khazi F."/>
            <person name="Huang T."/>
            <person name="Chambers A.H."/>
        </authorList>
    </citation>
    <scope>NUCLEOTIDE SEQUENCE [LARGE SCALE GENOMIC DNA]</scope>
    <source>
        <tissue evidence="2">Leaf</tissue>
    </source>
</reference>
<accession>A0A835QQQ1</accession>
<dbReference type="PANTHER" id="PTHR15600">
    <property type="entry name" value="SACSIN"/>
    <property type="match status" value="1"/>
</dbReference>
<dbReference type="InterPro" id="IPR052972">
    <property type="entry name" value="Sacsin_chaperone_reg"/>
</dbReference>
<dbReference type="NCBIfam" id="NF047352">
    <property type="entry name" value="P_loop_sacsin"/>
    <property type="match status" value="1"/>
</dbReference>
<dbReference type="Pfam" id="PF25794">
    <property type="entry name" value="SACS"/>
    <property type="match status" value="1"/>
</dbReference>
<dbReference type="InterPro" id="IPR058210">
    <property type="entry name" value="SACS/Nov_dom"/>
</dbReference>
<dbReference type="GO" id="GO:0030544">
    <property type="term" value="F:Hsp70 protein binding"/>
    <property type="evidence" value="ECO:0007669"/>
    <property type="project" value="TreeGrafter"/>
</dbReference>
<dbReference type="PANTHER" id="PTHR15600:SF42">
    <property type="entry name" value="SACSIN"/>
    <property type="match status" value="1"/>
</dbReference>
<name>A0A835QQQ1_VANPL</name>
<dbReference type="Proteomes" id="UP000636800">
    <property type="component" value="Chromosome 6"/>
</dbReference>
<feature type="domain" description="Sacsin/Nov" evidence="1">
    <location>
        <begin position="421"/>
        <end position="648"/>
    </location>
</feature>
<evidence type="ECO:0000313" key="2">
    <source>
        <dbReference type="EMBL" id="KAG0476068.1"/>
    </source>
</evidence>
<organism evidence="2 3">
    <name type="scientific">Vanilla planifolia</name>
    <name type="common">Vanilla</name>
    <dbReference type="NCBI Taxonomy" id="51239"/>
    <lineage>
        <taxon>Eukaryota</taxon>
        <taxon>Viridiplantae</taxon>
        <taxon>Streptophyta</taxon>
        <taxon>Embryophyta</taxon>
        <taxon>Tracheophyta</taxon>
        <taxon>Spermatophyta</taxon>
        <taxon>Magnoliopsida</taxon>
        <taxon>Liliopsida</taxon>
        <taxon>Asparagales</taxon>
        <taxon>Orchidaceae</taxon>
        <taxon>Vanilloideae</taxon>
        <taxon>Vanilleae</taxon>
        <taxon>Vanilla</taxon>
    </lineage>
</organism>
<sequence>MLFFPGGLFGDDNVLDVLLGLGLRTSVSADTLIRSARHVESLMRTDQLKAYSQGKVLLSYLEVHASKWVIGNDLTKGADMIFSRAITKKRCDIPSHDSPEKFWNDLRMICWCPVLVTAPHPALPWPAVTAIVAPPKIVRLREDIWLVSASSRILDGECCSSFLSSSLGWSSPPSGSVIAAQLLELGKNNEIVTDQVLRKELAVAMPKIYSILITLIGLEEMDIVKAILEGSRWIWVGDGFSTVNEVVLNGQFHLAPYMRVIPVDLAVFRDLFLELGIKEYLKPVDYANILFKWPPKKGCSPLDTQELRATVLMAQSLAEIQFDHLNFKIYLPDLSSRLIPATDLVYNDAPWLLDLGENTYGNVSSASLMPTGNINNFVHGNISNDNAEKLGVRSLRRLLLAESSVSMNLSLSGVAEAFGQHEALTTRLKHIVEMYADGPGILFELVQNAEDAQASEVVFLLDKTQYGTSSILSPQMAEWQGPALYCFNDSVFSSQDLYAISRIGQDSKLDKPFAIGRFGLGFNCVYHFTDIPGFVSGENIVIFDPHASHLPGISPTHPGLRIKFVGRRILEQFPDQFTPFLHFGCDLQQPFPGTLFRFPLRNETMAHKSHIKKEKYSPDDVQLLLSSFIEVVSETLLFLHNIQKVSIFLKGGSDHDMQLIHRVSRHAINGLVKEPQPYHNLLSFVHGNQLKGIDRAQFKE</sequence>
<dbReference type="AlphaFoldDB" id="A0A835QQQ1"/>
<proteinExistence type="predicted"/>
<dbReference type="EMBL" id="JADCNL010000006">
    <property type="protein sequence ID" value="KAG0476068.1"/>
    <property type="molecule type" value="Genomic_DNA"/>
</dbReference>
<evidence type="ECO:0000259" key="1">
    <source>
        <dbReference type="Pfam" id="PF25794"/>
    </source>
</evidence>